<feature type="compositionally biased region" description="Gly residues" evidence="1">
    <location>
        <begin position="203"/>
        <end position="212"/>
    </location>
</feature>
<feature type="compositionally biased region" description="Gly residues" evidence="1">
    <location>
        <begin position="20"/>
        <end position="34"/>
    </location>
</feature>
<feature type="region of interest" description="Disordered" evidence="1">
    <location>
        <begin position="186"/>
        <end position="221"/>
    </location>
</feature>
<feature type="region of interest" description="Disordered" evidence="1">
    <location>
        <begin position="1"/>
        <end position="70"/>
    </location>
</feature>
<sequence>AGFEAGHLGKGAEGSRARGEGGSLGRGSGWGSGRILGDRNLGSGRNHGRRGGGRNLGRRGSGHILDGGAGHRLGGEGARVCVVAGRFRDWEPANGRGAGGPFDSAAEEGPAVATAGTLGAECSTAPGGRWGSTPFGPSERRANNYFFENGWGTNFRTTRQAAALAEGAAADWRGGHPTARFLKKVAVGEEKTSSSREEEGQIRRGGGAGRGKGLAATATEHGEVTRAASAVTGGNSGGRNQARGEKLEFLSLASFLFY</sequence>
<dbReference type="EnsemblPlants" id="Kaladp0041s0002.1.v1.1">
    <property type="protein sequence ID" value="Kaladp0041s0002.1.v1.1"/>
    <property type="gene ID" value="Kaladp0041s0002.v1.1"/>
</dbReference>
<name>A0A7N0TPH1_KALFE</name>
<evidence type="ECO:0000313" key="2">
    <source>
        <dbReference type="EnsemblPlants" id="Kaladp0041s0002.1.v1.1"/>
    </source>
</evidence>
<keyword evidence="3" id="KW-1185">Reference proteome</keyword>
<proteinExistence type="predicted"/>
<evidence type="ECO:0000313" key="3">
    <source>
        <dbReference type="Proteomes" id="UP000594263"/>
    </source>
</evidence>
<organism evidence="2 3">
    <name type="scientific">Kalanchoe fedtschenkoi</name>
    <name type="common">Lavender scallops</name>
    <name type="synonym">South American air plant</name>
    <dbReference type="NCBI Taxonomy" id="63787"/>
    <lineage>
        <taxon>Eukaryota</taxon>
        <taxon>Viridiplantae</taxon>
        <taxon>Streptophyta</taxon>
        <taxon>Embryophyta</taxon>
        <taxon>Tracheophyta</taxon>
        <taxon>Spermatophyta</taxon>
        <taxon>Magnoliopsida</taxon>
        <taxon>eudicotyledons</taxon>
        <taxon>Gunneridae</taxon>
        <taxon>Pentapetalae</taxon>
        <taxon>Saxifragales</taxon>
        <taxon>Crassulaceae</taxon>
        <taxon>Kalanchoe</taxon>
    </lineage>
</organism>
<accession>A0A7N0TPH1</accession>
<dbReference type="Proteomes" id="UP000594263">
    <property type="component" value="Unplaced"/>
</dbReference>
<feature type="compositionally biased region" description="Basic residues" evidence="1">
    <location>
        <begin position="46"/>
        <end position="61"/>
    </location>
</feature>
<evidence type="ECO:0000256" key="1">
    <source>
        <dbReference type="SAM" id="MobiDB-lite"/>
    </source>
</evidence>
<feature type="compositionally biased region" description="Low complexity" evidence="1">
    <location>
        <begin position="35"/>
        <end position="44"/>
    </location>
</feature>
<protein>
    <submittedName>
        <fullName evidence="2">Uncharacterized protein</fullName>
    </submittedName>
</protein>
<reference evidence="2" key="1">
    <citation type="submission" date="2021-01" db="UniProtKB">
        <authorList>
            <consortium name="EnsemblPlants"/>
        </authorList>
    </citation>
    <scope>IDENTIFICATION</scope>
</reference>
<dbReference type="Gramene" id="Kaladp0041s0002.1.v1.1">
    <property type="protein sequence ID" value="Kaladp0041s0002.1.v1.1"/>
    <property type="gene ID" value="Kaladp0041s0002.v1.1"/>
</dbReference>
<dbReference type="AlphaFoldDB" id="A0A7N0TPH1"/>
<feature type="compositionally biased region" description="Basic and acidic residues" evidence="1">
    <location>
        <begin position="186"/>
        <end position="202"/>
    </location>
</feature>